<proteinExistence type="predicted"/>
<dbReference type="Pfam" id="PF08220">
    <property type="entry name" value="HTH_DeoR"/>
    <property type="match status" value="1"/>
</dbReference>
<keyword evidence="7" id="KW-1185">Reference proteome</keyword>
<dbReference type="PRINTS" id="PR00037">
    <property type="entry name" value="HTHLACR"/>
</dbReference>
<dbReference type="Pfam" id="PF13377">
    <property type="entry name" value="Peripla_BP_3"/>
    <property type="match status" value="1"/>
</dbReference>
<dbReference type="InterPro" id="IPR028082">
    <property type="entry name" value="Peripla_BP_I"/>
</dbReference>
<dbReference type="AlphaFoldDB" id="A0A852ZNE7"/>
<keyword evidence="2 6" id="KW-0238">DNA-binding</keyword>
<evidence type="ECO:0000256" key="2">
    <source>
        <dbReference type="ARBA" id="ARBA00023125"/>
    </source>
</evidence>
<dbReference type="InterPro" id="IPR036390">
    <property type="entry name" value="WH_DNA-bd_sf"/>
</dbReference>
<dbReference type="PANTHER" id="PTHR30146:SF155">
    <property type="entry name" value="ALANINE RACEMASE"/>
    <property type="match status" value="1"/>
</dbReference>
<evidence type="ECO:0000256" key="1">
    <source>
        <dbReference type="ARBA" id="ARBA00023015"/>
    </source>
</evidence>
<keyword evidence="3" id="KW-0804">Transcription</keyword>
<dbReference type="InterPro" id="IPR046335">
    <property type="entry name" value="LacI/GalR-like_sensor"/>
</dbReference>
<evidence type="ECO:0000256" key="3">
    <source>
        <dbReference type="ARBA" id="ARBA00023163"/>
    </source>
</evidence>
<dbReference type="GO" id="GO:0000976">
    <property type="term" value="F:transcription cis-regulatory region binding"/>
    <property type="evidence" value="ECO:0007669"/>
    <property type="project" value="TreeGrafter"/>
</dbReference>
<evidence type="ECO:0000313" key="7">
    <source>
        <dbReference type="Proteomes" id="UP000567795"/>
    </source>
</evidence>
<dbReference type="Gene3D" id="1.10.10.10">
    <property type="entry name" value="Winged helix-like DNA-binding domain superfamily/Winged helix DNA-binding domain"/>
    <property type="match status" value="1"/>
</dbReference>
<dbReference type="GO" id="GO:0003700">
    <property type="term" value="F:DNA-binding transcription factor activity"/>
    <property type="evidence" value="ECO:0007669"/>
    <property type="project" value="InterPro"/>
</dbReference>
<dbReference type="InterPro" id="IPR001034">
    <property type="entry name" value="DeoR_HTH"/>
</dbReference>
<dbReference type="InterPro" id="IPR036388">
    <property type="entry name" value="WH-like_DNA-bd_sf"/>
</dbReference>
<name>A0A852ZNE7_9ACTN</name>
<dbReference type="SUPFAM" id="SSF53822">
    <property type="entry name" value="Periplasmic binding protein-like I"/>
    <property type="match status" value="1"/>
</dbReference>
<gene>
    <name evidence="6" type="ORF">FHU37_000876</name>
</gene>
<dbReference type="PANTHER" id="PTHR30146">
    <property type="entry name" value="LACI-RELATED TRANSCRIPTIONAL REPRESSOR"/>
    <property type="match status" value="1"/>
</dbReference>
<organism evidence="6 7">
    <name type="scientific">Allostreptomyces psammosilenae</name>
    <dbReference type="NCBI Taxonomy" id="1892865"/>
    <lineage>
        <taxon>Bacteria</taxon>
        <taxon>Bacillati</taxon>
        <taxon>Actinomycetota</taxon>
        <taxon>Actinomycetes</taxon>
        <taxon>Kitasatosporales</taxon>
        <taxon>Streptomycetaceae</taxon>
        <taxon>Allostreptomyces</taxon>
    </lineage>
</organism>
<keyword evidence="1" id="KW-0805">Transcription regulation</keyword>
<dbReference type="EMBL" id="JACBZD010000001">
    <property type="protein sequence ID" value="NYI03933.1"/>
    <property type="molecule type" value="Genomic_DNA"/>
</dbReference>
<reference evidence="6 7" key="1">
    <citation type="submission" date="2020-07" db="EMBL/GenBank/DDBJ databases">
        <title>Sequencing the genomes of 1000 actinobacteria strains.</title>
        <authorList>
            <person name="Klenk H.-P."/>
        </authorList>
    </citation>
    <scope>NUCLEOTIDE SEQUENCE [LARGE SCALE GENOMIC DNA]</scope>
    <source>
        <strain evidence="6 7">DSM 42178</strain>
    </source>
</reference>
<dbReference type="SMART" id="SM00420">
    <property type="entry name" value="HTH_DEOR"/>
    <property type="match status" value="1"/>
</dbReference>
<dbReference type="SUPFAM" id="SSF46785">
    <property type="entry name" value="Winged helix' DNA-binding domain"/>
    <property type="match status" value="1"/>
</dbReference>
<comment type="caution">
    <text evidence="6">The sequence shown here is derived from an EMBL/GenBank/DDBJ whole genome shotgun (WGS) entry which is preliminary data.</text>
</comment>
<evidence type="ECO:0000256" key="4">
    <source>
        <dbReference type="SAM" id="MobiDB-lite"/>
    </source>
</evidence>
<protein>
    <submittedName>
        <fullName evidence="6">DNA-binding LacI/PurR family transcriptional regulator</fullName>
    </submittedName>
</protein>
<feature type="region of interest" description="Disordered" evidence="4">
    <location>
        <begin position="45"/>
        <end position="72"/>
    </location>
</feature>
<dbReference type="PROSITE" id="PS51000">
    <property type="entry name" value="HTH_DEOR_2"/>
    <property type="match status" value="1"/>
</dbReference>
<accession>A0A852ZNE7</accession>
<feature type="domain" description="HTH deoR-type" evidence="5">
    <location>
        <begin position="1"/>
        <end position="48"/>
    </location>
</feature>
<dbReference type="Gene3D" id="3.40.50.2300">
    <property type="match status" value="2"/>
</dbReference>
<sequence length="367" mass="38751">MAELRTRGAVRVADLAARFGVSAGTIRRDITELAGQGRLTRVRGGAISLPAPGGEPPRQAVPEPSREPAPEAAAVPGGPVLGLLVPSVTYYYSQVVAGVRAAAAEHGARVVIGLTPYDSPRDLVQIEELCASGAEGLLIAPSGTGHSVPSELLDRLRARRVPFVLVERQPEDPFEPCDLVVSDHRQGAYAAVRHLAGGGHRKVALFASASPTASLVAEGHAEAVRRLGLDDAPRHLTKAPARRSATVAEDHARFIDDCLATGTRAALVHSDQDAIEMQQLLRARNLQVPEDLALVAYDDEIAALAEVPLTAVSPPKRQLGERAAHLLLESLAAEEPAAHRQLTLQPRLVVRESCGRANSPEVAAARG</sequence>
<evidence type="ECO:0000259" key="5">
    <source>
        <dbReference type="PROSITE" id="PS51000"/>
    </source>
</evidence>
<dbReference type="Proteomes" id="UP000567795">
    <property type="component" value="Unassembled WGS sequence"/>
</dbReference>
<evidence type="ECO:0000313" key="6">
    <source>
        <dbReference type="EMBL" id="NYI03933.1"/>
    </source>
</evidence>